<proteinExistence type="predicted"/>
<dbReference type="EMBL" id="JBJQOH010000003">
    <property type="protein sequence ID" value="KAL3691445.1"/>
    <property type="molecule type" value="Genomic_DNA"/>
</dbReference>
<evidence type="ECO:0000313" key="2">
    <source>
        <dbReference type="EMBL" id="KAL3691445.1"/>
    </source>
</evidence>
<dbReference type="CDD" id="cd03784">
    <property type="entry name" value="GT1_Gtf-like"/>
    <property type="match status" value="1"/>
</dbReference>
<dbReference type="PANTHER" id="PTHR48045">
    <property type="entry name" value="UDP-GLYCOSYLTRANSFERASE 72B1"/>
    <property type="match status" value="1"/>
</dbReference>
<protein>
    <recommendedName>
        <fullName evidence="4">Glycosyltransferase</fullName>
    </recommendedName>
</protein>
<reference evidence="2 3" key="1">
    <citation type="submission" date="2024-09" db="EMBL/GenBank/DDBJ databases">
        <title>Chromosome-scale assembly of Riccia sorocarpa.</title>
        <authorList>
            <person name="Paukszto L."/>
        </authorList>
    </citation>
    <scope>NUCLEOTIDE SEQUENCE [LARGE SCALE GENOMIC DNA]</scope>
    <source>
        <strain evidence="2">LP-2024</strain>
        <tissue evidence="2">Aerial parts of the thallus</tissue>
    </source>
</reference>
<dbReference type="GO" id="GO:0016740">
    <property type="term" value="F:transferase activity"/>
    <property type="evidence" value="ECO:0007669"/>
    <property type="project" value="UniProtKB-KW"/>
</dbReference>
<evidence type="ECO:0000313" key="3">
    <source>
        <dbReference type="Proteomes" id="UP001633002"/>
    </source>
</evidence>
<comment type="caution">
    <text evidence="2">The sequence shown here is derived from an EMBL/GenBank/DDBJ whole genome shotgun (WGS) entry which is preliminary data.</text>
</comment>
<dbReference type="InterPro" id="IPR002213">
    <property type="entry name" value="UDP_glucos_trans"/>
</dbReference>
<keyword evidence="1" id="KW-0808">Transferase</keyword>
<dbReference type="PANTHER" id="PTHR48045:SF31">
    <property type="entry name" value="UDP-GLYCOSYLTRANSFERASE 76B1-LIKE"/>
    <property type="match status" value="1"/>
</dbReference>
<gene>
    <name evidence="2" type="ORF">R1sor_005096</name>
</gene>
<evidence type="ECO:0000256" key="1">
    <source>
        <dbReference type="ARBA" id="ARBA00022679"/>
    </source>
</evidence>
<accession>A0ABD3HMW3</accession>
<organism evidence="2 3">
    <name type="scientific">Riccia sorocarpa</name>
    <dbReference type="NCBI Taxonomy" id="122646"/>
    <lineage>
        <taxon>Eukaryota</taxon>
        <taxon>Viridiplantae</taxon>
        <taxon>Streptophyta</taxon>
        <taxon>Embryophyta</taxon>
        <taxon>Marchantiophyta</taxon>
        <taxon>Marchantiopsida</taxon>
        <taxon>Marchantiidae</taxon>
        <taxon>Marchantiales</taxon>
        <taxon>Ricciaceae</taxon>
        <taxon>Riccia</taxon>
    </lineage>
</organism>
<evidence type="ECO:0008006" key="4">
    <source>
        <dbReference type="Google" id="ProtNLM"/>
    </source>
</evidence>
<dbReference type="SUPFAM" id="SSF53756">
    <property type="entry name" value="UDP-Glycosyltransferase/glycogen phosphorylase"/>
    <property type="match status" value="1"/>
</dbReference>
<keyword evidence="3" id="KW-1185">Reference proteome</keyword>
<dbReference type="Proteomes" id="UP001633002">
    <property type="component" value="Unassembled WGS sequence"/>
</dbReference>
<dbReference type="Gene3D" id="3.40.50.2000">
    <property type="entry name" value="Glycogen Phosphorylase B"/>
    <property type="match status" value="4"/>
</dbReference>
<dbReference type="AlphaFoldDB" id="A0ABD3HMW3"/>
<sequence length="447" mass="49672">MPSSGESRLDHSGSKKKHALVIPFQSHAHVAGIYRLALRLAQRGVKITLVVQANDVSKISKFEELEGLDFNFISYDENTVFSHDFFQLLKSSFDLIKLFDPIFKELEVREKAGQPQPTCIIYDRYCVGAVDIAKKIGVPSYIFYSCGAVHARFLQEAPRMLTGKGPFPLKDDGTMEPVAGRVDIPGLPPMTGPDLLENTFTDPWWRIRIGQAMAQSSGVIINTFYELEKPQIDEIRRQCAEQAAASGRKTSEVFPVGPLSEAATFKDRSFVQGASAGSSERAESLQWLDSQRPHSVLYICLGSWVRWKPSQVEELAISLEASGQSFLWVLSRSQEALPAGFEDRVRESGKGYVASGWNAEQPLNCRYIVDVLKVGIQVGHMTFAGPALVKRDEFQRVFRTLLEDDEGEAMRSRAQQLKLKAEEAVAAGGVTQRVLDELAEMIPVQTA</sequence>
<name>A0ABD3HMW3_9MARC</name>